<dbReference type="SUPFAM" id="SSF56300">
    <property type="entry name" value="Metallo-dependent phosphatases"/>
    <property type="match status" value="1"/>
</dbReference>
<evidence type="ECO:0000259" key="1">
    <source>
        <dbReference type="Pfam" id="PF09423"/>
    </source>
</evidence>
<organism evidence="2 3">
    <name type="scientific">Thalassoglobus neptunius</name>
    <dbReference type="NCBI Taxonomy" id="1938619"/>
    <lineage>
        <taxon>Bacteria</taxon>
        <taxon>Pseudomonadati</taxon>
        <taxon>Planctomycetota</taxon>
        <taxon>Planctomycetia</taxon>
        <taxon>Planctomycetales</taxon>
        <taxon>Planctomycetaceae</taxon>
        <taxon>Thalassoglobus</taxon>
    </lineage>
</organism>
<dbReference type="EMBL" id="SIHI01000112">
    <property type="protein sequence ID" value="TWT29806.1"/>
    <property type="molecule type" value="Genomic_DNA"/>
</dbReference>
<dbReference type="Proteomes" id="UP000317243">
    <property type="component" value="Unassembled WGS sequence"/>
</dbReference>
<proteinExistence type="predicted"/>
<dbReference type="PANTHER" id="PTHR43606:SF1">
    <property type="entry name" value="PHOD-LIKE PHOSPHATASE METALLOPHOSPHATASE DOMAIN-CONTAINING PROTEIN"/>
    <property type="match status" value="1"/>
</dbReference>
<reference evidence="2 3" key="1">
    <citation type="submission" date="2019-02" db="EMBL/GenBank/DDBJ databases">
        <title>Deep-cultivation of Planctomycetes and their phenomic and genomic characterization uncovers novel biology.</title>
        <authorList>
            <person name="Wiegand S."/>
            <person name="Jogler M."/>
            <person name="Boedeker C."/>
            <person name="Pinto D."/>
            <person name="Vollmers J."/>
            <person name="Rivas-Marin E."/>
            <person name="Kohn T."/>
            <person name="Peeters S.H."/>
            <person name="Heuer A."/>
            <person name="Rast P."/>
            <person name="Oberbeckmann S."/>
            <person name="Bunk B."/>
            <person name="Jeske O."/>
            <person name="Meyerdierks A."/>
            <person name="Storesund J.E."/>
            <person name="Kallscheuer N."/>
            <person name="Luecker S."/>
            <person name="Lage O.M."/>
            <person name="Pohl T."/>
            <person name="Merkel B.J."/>
            <person name="Hornburger P."/>
            <person name="Mueller R.-W."/>
            <person name="Bruemmer F."/>
            <person name="Labrenz M."/>
            <person name="Spormann A.M."/>
            <person name="Op Den Camp H."/>
            <person name="Overmann J."/>
            <person name="Amann R."/>
            <person name="Jetten M.S.M."/>
            <person name="Mascher T."/>
            <person name="Medema M.H."/>
            <person name="Devos D.P."/>
            <person name="Kaster A.-K."/>
            <person name="Ovreas L."/>
            <person name="Rohde M."/>
            <person name="Galperin M.Y."/>
            <person name="Jogler C."/>
        </authorList>
    </citation>
    <scope>NUCLEOTIDE SEQUENCE [LARGE SCALE GENOMIC DNA]</scope>
    <source>
        <strain evidence="2 3">KOR42</strain>
    </source>
</reference>
<dbReference type="Gene3D" id="3.60.21.70">
    <property type="entry name" value="PhoD-like phosphatase"/>
    <property type="match status" value="1"/>
</dbReference>
<protein>
    <submittedName>
        <fullName evidence="2">PhoD-like phosphatase</fullName>
    </submittedName>
</protein>
<feature type="domain" description="PhoD-like phosphatase metallophosphatase" evidence="1">
    <location>
        <begin position="188"/>
        <end position="433"/>
    </location>
</feature>
<dbReference type="InterPro" id="IPR018946">
    <property type="entry name" value="PhoD-like_MPP"/>
</dbReference>
<dbReference type="InterPro" id="IPR029052">
    <property type="entry name" value="Metallo-depent_PP-like"/>
</dbReference>
<dbReference type="OrthoDB" id="9783365at2"/>
<comment type="caution">
    <text evidence="2">The sequence shown here is derived from an EMBL/GenBank/DDBJ whole genome shotgun (WGS) entry which is preliminary data.</text>
</comment>
<dbReference type="InterPro" id="IPR038607">
    <property type="entry name" value="PhoD-like_sf"/>
</dbReference>
<dbReference type="PANTHER" id="PTHR43606">
    <property type="entry name" value="PHOSPHATASE, PUTATIVE (AFU_ORTHOLOGUE AFUA_6G08710)-RELATED"/>
    <property type="match status" value="1"/>
</dbReference>
<evidence type="ECO:0000313" key="3">
    <source>
        <dbReference type="Proteomes" id="UP000317243"/>
    </source>
</evidence>
<dbReference type="RefSeq" id="WP_146512695.1">
    <property type="nucleotide sequence ID" value="NZ_SIHI01000112.1"/>
</dbReference>
<dbReference type="Gene3D" id="2.60.40.380">
    <property type="entry name" value="Purple acid phosphatase-like, N-terminal"/>
    <property type="match status" value="1"/>
</dbReference>
<dbReference type="Pfam" id="PF09423">
    <property type="entry name" value="PhoD"/>
    <property type="match status" value="1"/>
</dbReference>
<keyword evidence="3" id="KW-1185">Reference proteome</keyword>
<sequence>MRDRAQLFVMAFMTFFVSAGTVWGQSGEVPQLGNGMRNGWADQSSIVIWTRTTRNAEMASEGPEFVKVSAKLEREIQKSGEEERYVTEQLAEGASLDEMIGACPGAPGEVRLSYHAANDSDQVVTTDWIETKSESDFTTQWKLDGLTPGTKYHTTVEARPVGGGDVTASFQGAFETAPPAQQNADVKFCVTTCHDFLRRDDGTIGHKIYPSMTRIDPNFTVHAGDIEYYDKPQPWAWTKELMRFKWGRIFSMPRNREYYSAHTSYFIKDDHDTLKNDTWPGQVYGNVTFEEGVQLFNEEQFPSRSPRYATIHWGADVQIWILEGRDYRSPNNIPDGPEKSILGAEQKSWLKKTLQDSTAAFKLVFSPTPIVGPDRKNKKDNHANTTFTIEGIELRDFFSSIDGVIVFCGDRHWQYASVDEETGLWEFGCGPGSETHELGWKDGDVRPNHRFLRVAGGFLSGEVVHDNGKPQLTIRHHTVDGETLSEFPFPVEQVTKSESQ</sequence>
<gene>
    <name evidence="2" type="ORF">KOR42_54920</name>
</gene>
<accession>A0A5C5UU63</accession>
<dbReference type="InterPro" id="IPR052900">
    <property type="entry name" value="Phospholipid_Metab_Enz"/>
</dbReference>
<dbReference type="AlphaFoldDB" id="A0A5C5UU63"/>
<evidence type="ECO:0000313" key="2">
    <source>
        <dbReference type="EMBL" id="TWT29806.1"/>
    </source>
</evidence>
<name>A0A5C5UU63_9PLAN</name>